<evidence type="ECO:0000313" key="2">
    <source>
        <dbReference type="EMBL" id="KAJ5738550.1"/>
    </source>
</evidence>
<dbReference type="EMBL" id="JAQJAN010000002">
    <property type="protein sequence ID" value="KAJ5738550.1"/>
    <property type="molecule type" value="Genomic_DNA"/>
</dbReference>
<comment type="caution">
    <text evidence="2">The sequence shown here is derived from an EMBL/GenBank/DDBJ whole genome shotgun (WGS) entry which is preliminary data.</text>
</comment>
<feature type="compositionally biased region" description="Basic and acidic residues" evidence="1">
    <location>
        <begin position="342"/>
        <end position="362"/>
    </location>
</feature>
<reference evidence="2" key="2">
    <citation type="submission" date="2023-01" db="EMBL/GenBank/DDBJ databases">
        <authorList>
            <person name="Petersen C."/>
        </authorList>
    </citation>
    <scope>NUCLEOTIDE SEQUENCE</scope>
    <source>
        <strain evidence="2">IBT 17514</strain>
    </source>
</reference>
<evidence type="ECO:0000313" key="3">
    <source>
        <dbReference type="Proteomes" id="UP001215712"/>
    </source>
</evidence>
<name>A0AAD6HUM9_9EURO</name>
<evidence type="ECO:0000256" key="1">
    <source>
        <dbReference type="SAM" id="MobiDB-lite"/>
    </source>
</evidence>
<proteinExistence type="predicted"/>
<gene>
    <name evidence="2" type="ORF">N7493_001705</name>
</gene>
<reference evidence="2" key="1">
    <citation type="journal article" date="2023" name="IMA Fungus">
        <title>Comparative genomic study of the Penicillium genus elucidates a diverse pangenome and 15 lateral gene transfer events.</title>
        <authorList>
            <person name="Petersen C."/>
            <person name="Sorensen T."/>
            <person name="Nielsen M.R."/>
            <person name="Sondergaard T.E."/>
            <person name="Sorensen J.L."/>
            <person name="Fitzpatrick D.A."/>
            <person name="Frisvad J.C."/>
            <person name="Nielsen K.L."/>
        </authorList>
    </citation>
    <scope>NUCLEOTIDE SEQUENCE</scope>
    <source>
        <strain evidence="2">IBT 17514</strain>
    </source>
</reference>
<feature type="region of interest" description="Disordered" evidence="1">
    <location>
        <begin position="487"/>
        <end position="550"/>
    </location>
</feature>
<dbReference type="AlphaFoldDB" id="A0AAD6HUM9"/>
<accession>A0AAD6HUM9</accession>
<keyword evidence="3" id="KW-1185">Reference proteome</keyword>
<feature type="compositionally biased region" description="Basic and acidic residues" evidence="1">
    <location>
        <begin position="487"/>
        <end position="496"/>
    </location>
</feature>
<protein>
    <submittedName>
        <fullName evidence="2">Uncharacterized protein</fullName>
    </submittedName>
</protein>
<feature type="region of interest" description="Disordered" evidence="1">
    <location>
        <begin position="331"/>
        <end position="433"/>
    </location>
</feature>
<feature type="compositionally biased region" description="Basic and acidic residues" evidence="1">
    <location>
        <begin position="398"/>
        <end position="411"/>
    </location>
</feature>
<feature type="compositionally biased region" description="Polar residues" evidence="1">
    <location>
        <begin position="412"/>
        <end position="421"/>
    </location>
</feature>
<dbReference type="Proteomes" id="UP001215712">
    <property type="component" value="Unassembled WGS sequence"/>
</dbReference>
<sequence>MHPKDCDCGRCDLPDYFKLLPGFKDLEGLKVLEFRCKAFEMKQEHEERALRRILSTGKNVLYLRDEEPRYSDPITSGEEVTAILFDVLNRFVNGGEFFTVQEIQIAAAELIHTNEQNCSPRWRLLLLIMGTCVNDSGFGDAQSECRELLKKREELQGRASQGAIDLLRNLRRAYDFWQDKVKENPEEWLFHFDRNGTANLISFKPHRTRASPTTNMGIADIPDCEIREIMARNEAMEKKTYPKIFNRTGGRGIGRVRPPYWPVALASDENGYRYLSDRVLDAILPKWRSIIDLDRSILRSYFIKWDNLQSNLEAWRSSEKAKLRSQRIREWPAPYSGQSGHGHTDSPSEVWHEVRDSTKNDGSDNEIQAIKVDKSPKKKSSKRSTREGSSQRDPSTSSRHESPFPDIRSEDATASGSSNRLRSGKNRLLGADEGDHRELEELKSVILEGMEKLESGQRAAFIDFSNDIVNSINKRLDSIEKKMRALKVRDGKEKRSASPCSRTSASPRWGSEAPSGFGVSAAKNSRGSSRLSEKFEGQLEESIFGTTGQP</sequence>
<organism evidence="2 3">
    <name type="scientific">Penicillium malachiteum</name>
    <dbReference type="NCBI Taxonomy" id="1324776"/>
    <lineage>
        <taxon>Eukaryota</taxon>
        <taxon>Fungi</taxon>
        <taxon>Dikarya</taxon>
        <taxon>Ascomycota</taxon>
        <taxon>Pezizomycotina</taxon>
        <taxon>Eurotiomycetes</taxon>
        <taxon>Eurotiomycetidae</taxon>
        <taxon>Eurotiales</taxon>
        <taxon>Aspergillaceae</taxon>
        <taxon>Penicillium</taxon>
    </lineage>
</organism>